<dbReference type="EC" id="3.4.24.-" evidence="14"/>
<keyword evidence="7 12" id="KW-1133">Transmembrane helix</keyword>
<name>A0ABD5R977_9EURY</name>
<comment type="cofactor">
    <cofactor evidence="10">
        <name>Zn(2+)</name>
        <dbReference type="ChEBI" id="CHEBI:29105"/>
    </cofactor>
    <text evidence="10">Binds 1 zinc ion per subunit.</text>
</comment>
<evidence type="ECO:0000259" key="13">
    <source>
        <dbReference type="Pfam" id="PF01435"/>
    </source>
</evidence>
<evidence type="ECO:0000256" key="5">
    <source>
        <dbReference type="ARBA" id="ARBA00022801"/>
    </source>
</evidence>
<gene>
    <name evidence="14" type="ORF">ACFPJ5_06220</name>
</gene>
<evidence type="ECO:0000256" key="8">
    <source>
        <dbReference type="ARBA" id="ARBA00023049"/>
    </source>
</evidence>
<comment type="similarity">
    <text evidence="10">Belongs to the peptidase M48 family.</text>
</comment>
<dbReference type="Pfam" id="PF01435">
    <property type="entry name" value="Peptidase_M48"/>
    <property type="match status" value="1"/>
</dbReference>
<dbReference type="RefSeq" id="WP_227228128.1">
    <property type="nucleotide sequence ID" value="NZ_JAJCVJ010000001.1"/>
</dbReference>
<dbReference type="GO" id="GO:0008237">
    <property type="term" value="F:metallopeptidase activity"/>
    <property type="evidence" value="ECO:0007669"/>
    <property type="project" value="UniProtKB-KW"/>
</dbReference>
<feature type="compositionally biased region" description="Basic and acidic residues" evidence="11">
    <location>
        <begin position="336"/>
        <end position="353"/>
    </location>
</feature>
<organism evidence="14 15">
    <name type="scientific">Salinirubrum litoreum</name>
    <dbReference type="NCBI Taxonomy" id="1126234"/>
    <lineage>
        <taxon>Archaea</taxon>
        <taxon>Methanobacteriati</taxon>
        <taxon>Methanobacteriota</taxon>
        <taxon>Stenosarchaea group</taxon>
        <taxon>Halobacteria</taxon>
        <taxon>Halobacteriales</taxon>
        <taxon>Haloferacaceae</taxon>
        <taxon>Salinirubrum</taxon>
    </lineage>
</organism>
<feature type="region of interest" description="Disordered" evidence="11">
    <location>
        <begin position="329"/>
        <end position="353"/>
    </location>
</feature>
<reference evidence="14 15" key="1">
    <citation type="journal article" date="2019" name="Int. J. Syst. Evol. Microbiol.">
        <title>The Global Catalogue of Microorganisms (GCM) 10K type strain sequencing project: providing services to taxonomists for standard genome sequencing and annotation.</title>
        <authorList>
            <consortium name="The Broad Institute Genomics Platform"/>
            <consortium name="The Broad Institute Genome Sequencing Center for Infectious Disease"/>
            <person name="Wu L."/>
            <person name="Ma J."/>
        </authorList>
    </citation>
    <scope>NUCLEOTIDE SEQUENCE [LARGE SCALE GENOMIC DNA]</scope>
    <source>
        <strain evidence="14 15">CGMCC 1.12237</strain>
    </source>
</reference>
<keyword evidence="8 10" id="KW-0482">Metalloprotease</keyword>
<evidence type="ECO:0000313" key="15">
    <source>
        <dbReference type="Proteomes" id="UP001596201"/>
    </source>
</evidence>
<dbReference type="GO" id="GO:0046872">
    <property type="term" value="F:metal ion binding"/>
    <property type="evidence" value="ECO:0007669"/>
    <property type="project" value="UniProtKB-KW"/>
</dbReference>
<evidence type="ECO:0000256" key="4">
    <source>
        <dbReference type="ARBA" id="ARBA00022723"/>
    </source>
</evidence>
<evidence type="ECO:0000256" key="10">
    <source>
        <dbReference type="RuleBase" id="RU003983"/>
    </source>
</evidence>
<evidence type="ECO:0000256" key="11">
    <source>
        <dbReference type="SAM" id="MobiDB-lite"/>
    </source>
</evidence>
<keyword evidence="9 12" id="KW-0472">Membrane</keyword>
<feature type="transmembrane region" description="Helical" evidence="12">
    <location>
        <begin position="12"/>
        <end position="45"/>
    </location>
</feature>
<dbReference type="InterPro" id="IPR050083">
    <property type="entry name" value="HtpX_protease"/>
</dbReference>
<dbReference type="PANTHER" id="PTHR43221">
    <property type="entry name" value="PROTEASE HTPX"/>
    <property type="match status" value="1"/>
</dbReference>
<feature type="domain" description="Peptidase M48" evidence="13">
    <location>
        <begin position="97"/>
        <end position="343"/>
    </location>
</feature>
<keyword evidence="1" id="KW-1003">Cell membrane</keyword>
<dbReference type="AlphaFoldDB" id="A0ABD5R977"/>
<evidence type="ECO:0000256" key="3">
    <source>
        <dbReference type="ARBA" id="ARBA00022692"/>
    </source>
</evidence>
<evidence type="ECO:0000256" key="7">
    <source>
        <dbReference type="ARBA" id="ARBA00022989"/>
    </source>
</evidence>
<keyword evidence="4" id="KW-0479">Metal-binding</keyword>
<evidence type="ECO:0000256" key="9">
    <source>
        <dbReference type="ARBA" id="ARBA00023136"/>
    </source>
</evidence>
<keyword evidence="6 10" id="KW-0862">Zinc</keyword>
<keyword evidence="3 12" id="KW-0812">Transmembrane</keyword>
<comment type="caution">
    <text evidence="14">The sequence shown here is derived from an EMBL/GenBank/DDBJ whole genome shotgun (WGS) entry which is preliminary data.</text>
</comment>
<keyword evidence="15" id="KW-1185">Reference proteome</keyword>
<evidence type="ECO:0000256" key="6">
    <source>
        <dbReference type="ARBA" id="ARBA00022833"/>
    </source>
</evidence>
<dbReference type="InterPro" id="IPR001915">
    <property type="entry name" value="Peptidase_M48"/>
</dbReference>
<dbReference type="Gene3D" id="3.30.2010.10">
    <property type="entry name" value="Metalloproteases ('zincins'), catalytic domain"/>
    <property type="match status" value="1"/>
</dbReference>
<proteinExistence type="inferred from homology"/>
<dbReference type="Proteomes" id="UP001596201">
    <property type="component" value="Unassembled WGS sequence"/>
</dbReference>
<feature type="transmembrane region" description="Helical" evidence="12">
    <location>
        <begin position="57"/>
        <end position="74"/>
    </location>
</feature>
<evidence type="ECO:0000256" key="1">
    <source>
        <dbReference type="ARBA" id="ARBA00022475"/>
    </source>
</evidence>
<sequence>MDWSPDRTLQLRMIVTLTLLGLTVVAAAVATGVVVALGLGFLVTFAVDPATVRTDPVAYGVVAVSALGVVAVVLRGERSAPAHTVASLGATAVTPDEHPELSAAVESVARQADVPVPAVYVVETETPLALTTGFTASDARLVVSTGLVARLDSPELRAVVAHELAHVKNRDTGVLTAAAFPVAAAGRVVRLFRGTTPGLRYGQVSRASYADTLLTAGLLLAFPVWACSLLLTASLSRSREYAADRGAAAITGDPFALASALDAIETGLADRPTTDLRHVEVAALAIVEPSGAGGVTADAETGVGGATGLESGPGWFAGLRARLRRPLRTHPPTASRIERLRTLAERTESRELE</sequence>
<accession>A0ABD5R977</accession>
<feature type="transmembrane region" description="Helical" evidence="12">
    <location>
        <begin position="212"/>
        <end position="235"/>
    </location>
</feature>
<protein>
    <submittedName>
        <fullName evidence="14">M48 family metalloprotease</fullName>
        <ecNumber evidence="14">3.4.24.-</ecNumber>
    </submittedName>
</protein>
<keyword evidence="5 10" id="KW-0378">Hydrolase</keyword>
<evidence type="ECO:0000313" key="14">
    <source>
        <dbReference type="EMBL" id="MFC5366529.1"/>
    </source>
</evidence>
<evidence type="ECO:0000256" key="2">
    <source>
        <dbReference type="ARBA" id="ARBA00022670"/>
    </source>
</evidence>
<dbReference type="PANTHER" id="PTHR43221:SF2">
    <property type="entry name" value="PROTEASE HTPX HOMOLOG"/>
    <property type="match status" value="1"/>
</dbReference>
<dbReference type="EMBL" id="JBHSKX010000001">
    <property type="protein sequence ID" value="MFC5366529.1"/>
    <property type="molecule type" value="Genomic_DNA"/>
</dbReference>
<dbReference type="GO" id="GO:0006508">
    <property type="term" value="P:proteolysis"/>
    <property type="evidence" value="ECO:0007669"/>
    <property type="project" value="UniProtKB-KW"/>
</dbReference>
<dbReference type="CDD" id="cd07327">
    <property type="entry name" value="M48B_HtpX_like"/>
    <property type="match status" value="1"/>
</dbReference>
<evidence type="ECO:0000256" key="12">
    <source>
        <dbReference type="SAM" id="Phobius"/>
    </source>
</evidence>
<keyword evidence="2 10" id="KW-0645">Protease</keyword>